<feature type="region of interest" description="Disordered" evidence="1">
    <location>
        <begin position="115"/>
        <end position="140"/>
    </location>
</feature>
<organism evidence="2 3">
    <name type="scientific">Homoserinibacter gongjuensis</name>
    <dbReference type="NCBI Taxonomy" id="1162968"/>
    <lineage>
        <taxon>Bacteria</taxon>
        <taxon>Bacillati</taxon>
        <taxon>Actinomycetota</taxon>
        <taxon>Actinomycetes</taxon>
        <taxon>Micrococcales</taxon>
        <taxon>Microbacteriaceae</taxon>
        <taxon>Homoserinibacter</taxon>
    </lineage>
</organism>
<comment type="caution">
    <text evidence="2">The sequence shown here is derived from an EMBL/GenBank/DDBJ whole genome shotgun (WGS) entry which is preliminary data.</text>
</comment>
<reference evidence="3" key="1">
    <citation type="journal article" date="2019" name="Int. J. Syst. Evol. Microbiol.">
        <title>The Global Catalogue of Microorganisms (GCM) 10K type strain sequencing project: providing services to taxonomists for standard genome sequencing and annotation.</title>
        <authorList>
            <consortium name="The Broad Institute Genomics Platform"/>
            <consortium name="The Broad Institute Genome Sequencing Center for Infectious Disease"/>
            <person name="Wu L."/>
            <person name="Ma J."/>
        </authorList>
    </citation>
    <scope>NUCLEOTIDE SEQUENCE [LARGE SCALE GENOMIC DNA]</scope>
    <source>
        <strain evidence="3">NBRC 108755</strain>
    </source>
</reference>
<feature type="region of interest" description="Disordered" evidence="1">
    <location>
        <begin position="160"/>
        <end position="184"/>
    </location>
</feature>
<evidence type="ECO:0000313" key="2">
    <source>
        <dbReference type="EMBL" id="GMA90771.1"/>
    </source>
</evidence>
<dbReference type="RefSeq" id="WP_284298696.1">
    <property type="nucleotide sequence ID" value="NZ_BSVA01000001.1"/>
</dbReference>
<name>A0ABQ6JVV6_9MICO</name>
<evidence type="ECO:0000313" key="3">
    <source>
        <dbReference type="Proteomes" id="UP001157069"/>
    </source>
</evidence>
<feature type="region of interest" description="Disordered" evidence="1">
    <location>
        <begin position="49"/>
        <end position="70"/>
    </location>
</feature>
<accession>A0ABQ6JVV6</accession>
<sequence>MTVPKWLVPALAIVAALAVGVAATLLGRALATPDAVAVPSGTVVVPVLAPVPEPPHPSDEPAGETAEAPVSETVAEREITLPASDPEAIDPALTALIDTLADAADPVFTLMERDADADGDTAGGDPCAPREGEPGEDCPDGLMSTVLATTSVVDFRAGGQAFLPPASSSSSTATRRAAASTATG</sequence>
<dbReference type="EMBL" id="BSVA01000001">
    <property type="protein sequence ID" value="GMA90771.1"/>
    <property type="molecule type" value="Genomic_DNA"/>
</dbReference>
<keyword evidence="3" id="KW-1185">Reference proteome</keyword>
<feature type="compositionally biased region" description="Low complexity" evidence="1">
    <location>
        <begin position="166"/>
        <end position="184"/>
    </location>
</feature>
<dbReference type="Proteomes" id="UP001157069">
    <property type="component" value="Unassembled WGS sequence"/>
</dbReference>
<evidence type="ECO:0000256" key="1">
    <source>
        <dbReference type="SAM" id="MobiDB-lite"/>
    </source>
</evidence>
<proteinExistence type="predicted"/>
<protein>
    <submittedName>
        <fullName evidence="2">Uncharacterized protein</fullName>
    </submittedName>
</protein>
<gene>
    <name evidence="2" type="ORF">GCM10025869_13000</name>
</gene>